<keyword evidence="3 7" id="KW-0813">Transport</keyword>
<dbReference type="Gene3D" id="1.20.58.940">
    <property type="match status" value="1"/>
</dbReference>
<feature type="compositionally biased region" description="Polar residues" evidence="8">
    <location>
        <begin position="99"/>
        <end position="118"/>
    </location>
</feature>
<feature type="compositionally biased region" description="Polar residues" evidence="8">
    <location>
        <begin position="1919"/>
        <end position="1931"/>
    </location>
</feature>
<feature type="compositionally biased region" description="Polar residues" evidence="8">
    <location>
        <begin position="1992"/>
        <end position="2008"/>
    </location>
</feature>
<keyword evidence="7" id="KW-0072">Autophagy</keyword>
<feature type="region of interest" description="Disordered" evidence="8">
    <location>
        <begin position="1"/>
        <end position="191"/>
    </location>
</feature>
<dbReference type="PANTHER" id="PTHR13402:SF6">
    <property type="entry name" value="SECRETORY 16, ISOFORM I"/>
    <property type="match status" value="1"/>
</dbReference>
<dbReference type="Proteomes" id="UP000094455">
    <property type="component" value="Unassembled WGS sequence"/>
</dbReference>
<dbReference type="STRING" id="763406.A0A1E3NLW1"/>
<feature type="compositionally biased region" description="Low complexity" evidence="8">
    <location>
        <begin position="1665"/>
        <end position="1679"/>
    </location>
</feature>
<evidence type="ECO:0000256" key="3">
    <source>
        <dbReference type="ARBA" id="ARBA00022448"/>
    </source>
</evidence>
<comment type="similarity">
    <text evidence="2 7">Belongs to the SEC16 family.</text>
</comment>
<feature type="region of interest" description="Disordered" evidence="8">
    <location>
        <begin position="1980"/>
        <end position="2060"/>
    </location>
</feature>
<protein>
    <recommendedName>
        <fullName evidence="7">Protein transport protein sec16</fullName>
    </recommendedName>
</protein>
<keyword evidence="12" id="KW-1185">Reference proteome</keyword>
<feature type="compositionally biased region" description="Basic and acidic residues" evidence="8">
    <location>
        <begin position="173"/>
        <end position="184"/>
    </location>
</feature>
<dbReference type="PANTHER" id="PTHR13402">
    <property type="entry name" value="RGPR-RELATED"/>
    <property type="match status" value="1"/>
</dbReference>
<evidence type="ECO:0000313" key="12">
    <source>
        <dbReference type="Proteomes" id="UP000094455"/>
    </source>
</evidence>
<gene>
    <name evidence="11" type="ORF">PICMEDRAFT_71227</name>
</gene>
<dbReference type="EMBL" id="KV454002">
    <property type="protein sequence ID" value="ODQ47111.1"/>
    <property type="molecule type" value="Genomic_DNA"/>
</dbReference>
<comment type="subcellular location">
    <subcellularLocation>
        <location evidence="1">Endoplasmic reticulum membrane</location>
        <topology evidence="1">Peripheral membrane protein</topology>
        <orientation evidence="1">Cytoplasmic side</orientation>
    </subcellularLocation>
</comment>
<evidence type="ECO:0000256" key="7">
    <source>
        <dbReference type="RuleBase" id="RU364101"/>
    </source>
</evidence>
<feature type="compositionally biased region" description="Polar residues" evidence="8">
    <location>
        <begin position="1855"/>
        <end position="1870"/>
    </location>
</feature>
<feature type="compositionally biased region" description="Basic and acidic residues" evidence="8">
    <location>
        <begin position="2019"/>
        <end position="2038"/>
    </location>
</feature>
<name>A0A1E3NLW1_9ASCO</name>
<dbReference type="GeneID" id="30180551"/>
<sequence length="2303" mass="250692">MAKGSKGKKSKAQSKNKKAKSKTSSGGNSNGVNNAENGDAIDSTNNVNTVLANESRSNPVAVENDDSESTMADDDSSLQSESSAAREAANDGDLPIDDTSLQETQTLSEGSVGLSNAHTEFVVPENDVSEIDQTSTETLEPEQVQVESTLDVALTESVPEEPPAETQKPSEPIQDKVDEAHQEPEDPFSDSNAIARCENTAKTAEQDLLQVEEPATAEDATTLEEALQDETVQGADASVLFSSEPEANIVTEETAPTGQEPLKDDVFPWDNTADQDLMPWDNKKEEESQSDIGNIELLSTQNQDIDGETVNPPATSEQVTKSLINSDAISDKADAPISFTCEQDIKIGTAPSAPAEDDKLPWDEEETADDISFPWNSAGASNGIEKESTLMISETANGIFKEDESFLNRLSPEETKTTKSNAEDKFAFLEELPEDEKLLGQNKEKTEVSDAEGPVGDKFAFFEQDDDLLLDDIMDDDLLEDDGPTNFDGANNSTANATTDTVVVSNGEKQSKYQPQQAPSNPSQNSSLLYQTNSNVFVPTHSLKQNFSHNVFTTPPPNFAEPNQKLVSNLQQQKKKTDAYDFPQDLYLKNKPKPVKEVKQNIYTQIENSIQQPNPNSAQVPSHNQEQVTNNLSFQPPPAIGGVGNRYSRSNSINSTKSSSFFAELPVSKINEKRDNLHLKNPYSLAESQSSINQVNNVERTSIGSNNSTSSPLMPPKRTNSYIPNITQSPQQENFSLQQRQPPVASNLNNKFIPSKSPPTIKKPANPYAPAAVGGHVRQISTTVTNPIDSKPNIVPVPMKSPISINSPLSPAMSVFSGNASNGAIPSNIPNAFAQKSFSSGKYAPVSSPQPPYQQHPQMIQQQYQQQQQQQQMPIQQQIQQQKQQSQPKTSMQYAPPTQMYNPPAQGSYFPSTQRGQGQPHSQVLSPQLQQQQQMIKEPQFSNGLGFDTQPQTRINSLGKNKASVKGHKHSGSSINEVYGSTIEMSNATSTGLRKSTVLPPSLSKGKHQIPPVSTLTPAPVVINPENLVRRQWPLFSFSAEDKVASMIPAFDGYSQNICNIKVVDTSSILKQDNYVSTFPGPLNKTKTKKKEVSKWLEDKIDSLNKSKDSTIFAEELTWKCLKLMLDKVEKPGDFMDRDYIKSIAALLNPSLNVTDAMNNTFDIIELTRLGKSFTPNKPFNSFSFDDSGFVTVHKMLEVGDKKSALEFAVAEGDWAMALLISNLMGPIAFDQTIKLYATTHFQGDSMGQDLSFFIQSKSQGGFSVEQLKGKESWLVENYRIVVPFVMMDNPEYGKILSGIGEALLKAGYTAYGKLSYILSGLPLIPKSLSQLPSSIYGMIVEEIYAFALLSTGNVPPNFASGFPHMIPLKIRHGGYLADIGYSVESKRYCDSTHASITSKQFFCEPATLLAQNNLCDRLSQVGSGWLSSKLSRPQLDRVWTTLDKSFNKFVSGEDIPQNEPKTEGVFAKFTSPASISRTSSTLDLTEVRNSITRKPNGNPYLSSPGHISQPLGSGSSYGGSAMVSGSRSYLPPPSMQENLMTRNVSLDSIGSYSGSSIPHPPGPNRYTPGNSLANISSESILTTASQPTSNSTLLGQPFDENRKPNIFNPAPAAKMQYSPKAPPARTLSNASLFTPAVKPMSSSPVAGRTQLAQPSFNANTFSTPSSLPPKSLKVSPVSQSYSPVLPPNLHETNTTILLEKEKHADTEIAQAHQEIEKPILPETSKSAPLPPKKKQIYLPPKEEYDSIYSVNESTKSGPALELVQPEQTLNAYEQEVGDATKDTIAVAINAEAAEKDVFPLPGGEVEDEAKKEILTKTEDSTLLSPAQKAIEADDDISQTSVDKQNTDAIATIDQTLSNDAGNTPALNESNRAHKEEVKEADELQESKQTNSNPIVSKPPPPPSKITPFRPNAGRAASRSVNRYGPSTASANKKAVNPYASIYAPKQLSPKLAYASETDSGELAADTGIPAGIPQVDMFNFGGYSTPPPAASSVNTENLDDNSNTNEVDQAEGETDAESNGKPREDIKSGLSETRSEENNFVPTYHPPTQMGVKSRKSPIQSEIKLTNMFSPPTGFAATANKASIISSPLHQFTEEKRYYAQDTGEYYDDVVDEDSDEDHGAEANRKAEEEKKKLEEDAKRRKQEEEQKRKEEEETAKKKNSSKGGESGRWFGWLGKGKSDDKPKPIKAKLGEENSFYYDEKLKRWINKKAPLEEQIAASAPPPPPAMKKVNTTPATPVGGPPTALPPTSTTNNHPSMGAPLAPRAAKKDGIDDLLTMGSAASARKGGRRGPRRGYVDVMAQK</sequence>
<dbReference type="Pfam" id="PF12932">
    <property type="entry name" value="Sec16"/>
    <property type="match status" value="1"/>
</dbReference>
<feature type="region of interest" description="Disordered" evidence="8">
    <location>
        <begin position="2215"/>
        <end position="2303"/>
    </location>
</feature>
<keyword evidence="7" id="KW-0653">Protein transport</keyword>
<feature type="region of interest" description="Disordered" evidence="8">
    <location>
        <begin position="1552"/>
        <end position="1573"/>
    </location>
</feature>
<dbReference type="GO" id="GO:0005789">
    <property type="term" value="C:endoplasmic reticulum membrane"/>
    <property type="evidence" value="ECO:0007669"/>
    <property type="project" value="UniProtKB-SubCell"/>
</dbReference>
<feature type="region of interest" description="Disordered" evidence="8">
    <location>
        <begin position="1855"/>
        <end position="1935"/>
    </location>
</feature>
<dbReference type="RefSeq" id="XP_019018224.1">
    <property type="nucleotide sequence ID" value="XM_019163864.1"/>
</dbReference>
<dbReference type="Pfam" id="PF12931">
    <property type="entry name" value="TPR_Sec16"/>
    <property type="match status" value="1"/>
</dbReference>
<feature type="region of interest" description="Disordered" evidence="8">
    <location>
        <begin position="2105"/>
        <end position="2194"/>
    </location>
</feature>
<feature type="compositionally biased region" description="Acidic residues" evidence="8">
    <location>
        <begin position="2106"/>
        <end position="2118"/>
    </location>
</feature>
<evidence type="ECO:0000256" key="8">
    <source>
        <dbReference type="SAM" id="MobiDB-lite"/>
    </source>
</evidence>
<keyword evidence="7" id="KW-0472">Membrane</keyword>
<feature type="compositionally biased region" description="Low complexity" evidence="8">
    <location>
        <begin position="22"/>
        <end position="38"/>
    </location>
</feature>
<organism evidence="11 12">
    <name type="scientific">Pichia membranifaciens NRRL Y-2026</name>
    <dbReference type="NCBI Taxonomy" id="763406"/>
    <lineage>
        <taxon>Eukaryota</taxon>
        <taxon>Fungi</taxon>
        <taxon>Dikarya</taxon>
        <taxon>Ascomycota</taxon>
        <taxon>Saccharomycotina</taxon>
        <taxon>Pichiomycetes</taxon>
        <taxon>Pichiales</taxon>
        <taxon>Pichiaceae</taxon>
        <taxon>Pichia</taxon>
    </lineage>
</organism>
<feature type="region of interest" description="Disordered" evidence="8">
    <location>
        <begin position="476"/>
        <end position="527"/>
    </location>
</feature>
<reference evidence="11 12" key="1">
    <citation type="journal article" date="2016" name="Proc. Natl. Acad. Sci. U.S.A.">
        <title>Comparative genomics of biotechnologically important yeasts.</title>
        <authorList>
            <person name="Riley R."/>
            <person name="Haridas S."/>
            <person name="Wolfe K.H."/>
            <person name="Lopes M.R."/>
            <person name="Hittinger C.T."/>
            <person name="Goeker M."/>
            <person name="Salamov A.A."/>
            <person name="Wisecaver J.H."/>
            <person name="Long T.M."/>
            <person name="Calvey C.H."/>
            <person name="Aerts A.L."/>
            <person name="Barry K.W."/>
            <person name="Choi C."/>
            <person name="Clum A."/>
            <person name="Coughlan A.Y."/>
            <person name="Deshpande S."/>
            <person name="Douglass A.P."/>
            <person name="Hanson S.J."/>
            <person name="Klenk H.-P."/>
            <person name="LaButti K.M."/>
            <person name="Lapidus A."/>
            <person name="Lindquist E.A."/>
            <person name="Lipzen A.M."/>
            <person name="Meier-Kolthoff J.P."/>
            <person name="Ohm R.A."/>
            <person name="Otillar R.P."/>
            <person name="Pangilinan J.L."/>
            <person name="Peng Y."/>
            <person name="Rokas A."/>
            <person name="Rosa C.A."/>
            <person name="Scheuner C."/>
            <person name="Sibirny A.A."/>
            <person name="Slot J.C."/>
            <person name="Stielow J.B."/>
            <person name="Sun H."/>
            <person name="Kurtzman C.P."/>
            <person name="Blackwell M."/>
            <person name="Grigoriev I.V."/>
            <person name="Jeffries T.W."/>
        </authorList>
    </citation>
    <scope>NUCLEOTIDE SEQUENCE [LARGE SCALE GENOMIC DNA]</scope>
    <source>
        <strain evidence="11 12">NRRL Y-2026</strain>
    </source>
</reference>
<dbReference type="GO" id="GO:0015031">
    <property type="term" value="P:protein transport"/>
    <property type="evidence" value="ECO:0007669"/>
    <property type="project" value="UniProtKB-KW"/>
</dbReference>
<dbReference type="InterPro" id="IPR024340">
    <property type="entry name" value="Sec16_CCD"/>
</dbReference>
<evidence type="ECO:0000313" key="11">
    <source>
        <dbReference type="EMBL" id="ODQ47111.1"/>
    </source>
</evidence>
<keyword evidence="4 7" id="KW-0256">Endoplasmic reticulum</keyword>
<feature type="compositionally biased region" description="Low complexity" evidence="8">
    <location>
        <begin position="919"/>
        <end position="934"/>
    </location>
</feature>
<dbReference type="GO" id="GO:0016192">
    <property type="term" value="P:vesicle-mediated transport"/>
    <property type="evidence" value="ECO:0007669"/>
    <property type="project" value="UniProtKB-KW"/>
</dbReference>
<feature type="domain" description="Sec16 Sec23-binding" evidence="9">
    <location>
        <begin position="1193"/>
        <end position="1454"/>
    </location>
</feature>
<feature type="compositionally biased region" description="Acidic residues" evidence="8">
    <location>
        <begin position="63"/>
        <end position="76"/>
    </location>
</feature>
<comment type="function">
    <text evidence="6 7">Involved in the initiation of assembly of the COPII coat required for the formation of transport vesicles from the endoplasmic reticulum (ER) and the selection of cargo molecules. Also involved in autophagy.</text>
</comment>
<feature type="compositionally biased region" description="Basic and acidic residues" evidence="8">
    <location>
        <begin position="1871"/>
        <end position="1886"/>
    </location>
</feature>
<feature type="compositionally biased region" description="Basic and acidic residues" evidence="8">
    <location>
        <begin position="2178"/>
        <end position="2194"/>
    </location>
</feature>
<evidence type="ECO:0000256" key="5">
    <source>
        <dbReference type="ARBA" id="ARBA00022892"/>
    </source>
</evidence>
<dbReference type="InterPro" id="IPR024298">
    <property type="entry name" value="Sec16_Sec23-bd"/>
</dbReference>
<feature type="region of interest" description="Disordered" evidence="8">
    <location>
        <begin position="243"/>
        <end position="277"/>
    </location>
</feature>
<feature type="compositionally biased region" description="Basic residues" evidence="8">
    <location>
        <begin position="1"/>
        <end position="21"/>
    </location>
</feature>
<dbReference type="GO" id="GO:0012507">
    <property type="term" value="C:ER to Golgi transport vesicle membrane"/>
    <property type="evidence" value="ECO:0007669"/>
    <property type="project" value="TreeGrafter"/>
</dbReference>
<feature type="compositionally biased region" description="Low complexity" evidence="8">
    <location>
        <begin position="490"/>
        <end position="506"/>
    </location>
</feature>
<feature type="region of interest" description="Disordered" evidence="8">
    <location>
        <begin position="1492"/>
        <end position="1537"/>
    </location>
</feature>
<feature type="compositionally biased region" description="Polar residues" evidence="8">
    <location>
        <begin position="42"/>
        <end position="58"/>
    </location>
</feature>
<evidence type="ECO:0000259" key="9">
    <source>
        <dbReference type="Pfam" id="PF12931"/>
    </source>
</evidence>
<keyword evidence="5 7" id="KW-0931">ER-Golgi transport</keyword>
<feature type="compositionally biased region" description="Polar residues" evidence="8">
    <location>
        <begin position="611"/>
        <end position="634"/>
    </location>
</feature>
<evidence type="ECO:0000256" key="4">
    <source>
        <dbReference type="ARBA" id="ARBA00022824"/>
    </source>
</evidence>
<evidence type="ECO:0000256" key="6">
    <source>
        <dbReference type="ARBA" id="ARBA00024687"/>
    </source>
</evidence>
<dbReference type="GO" id="GO:0070973">
    <property type="term" value="P:protein localization to endoplasmic reticulum exit site"/>
    <property type="evidence" value="ECO:0007669"/>
    <property type="project" value="TreeGrafter"/>
</dbReference>
<feature type="compositionally biased region" description="Basic and acidic residues" evidence="8">
    <location>
        <begin position="2119"/>
        <end position="2158"/>
    </location>
</feature>
<feature type="compositionally biased region" description="Basic and acidic residues" evidence="8">
    <location>
        <begin position="435"/>
        <end position="448"/>
    </location>
</feature>
<dbReference type="GO" id="GO:0007030">
    <property type="term" value="P:Golgi organization"/>
    <property type="evidence" value="ECO:0007669"/>
    <property type="project" value="TreeGrafter"/>
</dbReference>
<feature type="region of interest" description="Disordered" evidence="8">
    <location>
        <begin position="1657"/>
        <end position="1687"/>
    </location>
</feature>
<dbReference type="GO" id="GO:0070971">
    <property type="term" value="C:endoplasmic reticulum exit site"/>
    <property type="evidence" value="ECO:0007669"/>
    <property type="project" value="TreeGrafter"/>
</dbReference>
<evidence type="ECO:0000259" key="10">
    <source>
        <dbReference type="Pfam" id="PF12932"/>
    </source>
</evidence>
<dbReference type="OrthoDB" id="8918678at2759"/>
<accession>A0A1E3NLW1</accession>
<dbReference type="Gene3D" id="6.20.50.30">
    <property type="match status" value="1"/>
</dbReference>
<proteinExistence type="inferred from homology"/>
<dbReference type="GO" id="GO:0006914">
    <property type="term" value="P:autophagy"/>
    <property type="evidence" value="ECO:0007669"/>
    <property type="project" value="UniProtKB-KW"/>
</dbReference>
<feature type="domain" description="Sec16 central conserved" evidence="10">
    <location>
        <begin position="1052"/>
        <end position="1126"/>
    </location>
</feature>
<feature type="region of interest" description="Disordered" evidence="8">
    <location>
        <begin position="840"/>
        <end position="936"/>
    </location>
</feature>
<evidence type="ECO:0000256" key="1">
    <source>
        <dbReference type="ARBA" id="ARBA00004397"/>
    </source>
</evidence>
<feature type="region of interest" description="Disordered" evidence="8">
    <location>
        <begin position="433"/>
        <end position="457"/>
    </location>
</feature>
<feature type="region of interest" description="Disordered" evidence="8">
    <location>
        <begin position="701"/>
        <end position="727"/>
    </location>
</feature>
<feature type="compositionally biased region" description="Low complexity" evidence="8">
    <location>
        <begin position="855"/>
        <end position="889"/>
    </location>
</feature>
<feature type="region of interest" description="Disordered" evidence="8">
    <location>
        <begin position="611"/>
        <end position="654"/>
    </location>
</feature>
<evidence type="ECO:0000256" key="2">
    <source>
        <dbReference type="ARBA" id="ARBA00005927"/>
    </source>
</evidence>
<feature type="compositionally biased region" description="Polar residues" evidence="8">
    <location>
        <begin position="1492"/>
        <end position="1502"/>
    </location>
</feature>
<feature type="compositionally biased region" description="Low complexity" evidence="8">
    <location>
        <begin position="514"/>
        <end position="527"/>
    </location>
</feature>